<dbReference type="PROSITE" id="PS50110">
    <property type="entry name" value="RESPONSE_REGULATORY"/>
    <property type="match status" value="1"/>
</dbReference>
<evidence type="ECO:0000313" key="5">
    <source>
        <dbReference type="Proteomes" id="UP000831290"/>
    </source>
</evidence>
<reference evidence="4" key="1">
    <citation type="submission" date="2022-03" db="EMBL/GenBank/DDBJ databases">
        <title>Description of Abyssus ytuae gen. nov., sp. nov., a novel member of the family Flavobacteriaceae isolated from the sediment of Mariana Trench.</title>
        <authorList>
            <person name="Zhang J."/>
            <person name="Xu X."/>
        </authorList>
    </citation>
    <scope>NUCLEOTIDE SEQUENCE</scope>
    <source>
        <strain evidence="4">MT3330</strain>
    </source>
</reference>
<feature type="domain" description="Response regulatory" evidence="2">
    <location>
        <begin position="4"/>
        <end position="118"/>
    </location>
</feature>
<dbReference type="PANTHER" id="PTHR37299:SF1">
    <property type="entry name" value="STAGE 0 SPORULATION PROTEIN A HOMOLOG"/>
    <property type="match status" value="1"/>
</dbReference>
<name>A0A9E6ZMB1_9FLAO</name>
<dbReference type="SMART" id="SM00448">
    <property type="entry name" value="REC"/>
    <property type="match status" value="1"/>
</dbReference>
<keyword evidence="4" id="KW-0238">DNA-binding</keyword>
<proteinExistence type="predicted"/>
<dbReference type="SMART" id="SM00850">
    <property type="entry name" value="LytTR"/>
    <property type="match status" value="1"/>
</dbReference>
<feature type="domain" description="HTH LytTR-type" evidence="3">
    <location>
        <begin position="161"/>
        <end position="259"/>
    </location>
</feature>
<dbReference type="EMBL" id="CP094358">
    <property type="protein sequence ID" value="UOB16830.1"/>
    <property type="molecule type" value="Genomic_DNA"/>
</dbReference>
<keyword evidence="5" id="KW-1185">Reference proteome</keyword>
<evidence type="ECO:0000259" key="3">
    <source>
        <dbReference type="PROSITE" id="PS50930"/>
    </source>
</evidence>
<dbReference type="PANTHER" id="PTHR37299">
    <property type="entry name" value="TRANSCRIPTIONAL REGULATOR-RELATED"/>
    <property type="match status" value="1"/>
</dbReference>
<dbReference type="InterPro" id="IPR001789">
    <property type="entry name" value="Sig_transdc_resp-reg_receiver"/>
</dbReference>
<evidence type="ECO:0000256" key="1">
    <source>
        <dbReference type="PROSITE-ProRule" id="PRU00169"/>
    </source>
</evidence>
<dbReference type="InterPro" id="IPR046947">
    <property type="entry name" value="LytR-like"/>
</dbReference>
<dbReference type="PROSITE" id="PS50930">
    <property type="entry name" value="HTH_LYTTR"/>
    <property type="match status" value="1"/>
</dbReference>
<dbReference type="InterPro" id="IPR007492">
    <property type="entry name" value="LytTR_DNA-bd_dom"/>
</dbReference>
<gene>
    <name evidence="4" type="ORF">MQE35_13930</name>
</gene>
<feature type="modified residue" description="4-aspartylphosphate" evidence="1">
    <location>
        <position position="58"/>
    </location>
</feature>
<protein>
    <submittedName>
        <fullName evidence="4">LytTR family DNA-binding domain-containing protein</fullName>
    </submittedName>
</protein>
<sequence>MPVNIAIIEDEPAISRNLEYILNEIDSSITVLNKMGSVKDSVKWLSGNIQRCDLLFMDIRLNDGLSFEIFEEIQPVVPVVFITAYDNHALDAFKVNGIDYILKPFDKDDIIKALHKFESAANHKTQLQFDKIKSMITRYIKSTAQDSFKKSYLVHSQNKLIPLHTDNIHWFYTTNEVVYACTANNTKYVIDSTLEQIQSEISPELFFRVNRQFIVHRKAIKDLDFYFNGRLIINTIPAPQQQIIVSKAKASALKEWINR</sequence>
<dbReference type="InterPro" id="IPR011006">
    <property type="entry name" value="CheY-like_superfamily"/>
</dbReference>
<dbReference type="Gene3D" id="3.40.50.2300">
    <property type="match status" value="1"/>
</dbReference>
<accession>A0A9E6ZMB1</accession>
<dbReference type="AlphaFoldDB" id="A0A9E6ZMB1"/>
<evidence type="ECO:0000313" key="4">
    <source>
        <dbReference type="EMBL" id="UOB16830.1"/>
    </source>
</evidence>
<evidence type="ECO:0000259" key="2">
    <source>
        <dbReference type="PROSITE" id="PS50110"/>
    </source>
</evidence>
<dbReference type="Pfam" id="PF00072">
    <property type="entry name" value="Response_reg"/>
    <property type="match status" value="1"/>
</dbReference>
<dbReference type="Proteomes" id="UP000831290">
    <property type="component" value="Chromosome"/>
</dbReference>
<dbReference type="KEGG" id="fbm:MQE35_13930"/>
<dbReference type="Gene3D" id="2.40.50.1020">
    <property type="entry name" value="LytTr DNA-binding domain"/>
    <property type="match status" value="1"/>
</dbReference>
<dbReference type="GO" id="GO:0003677">
    <property type="term" value="F:DNA binding"/>
    <property type="evidence" value="ECO:0007669"/>
    <property type="project" value="UniProtKB-KW"/>
</dbReference>
<dbReference type="Pfam" id="PF04397">
    <property type="entry name" value="LytTR"/>
    <property type="match status" value="1"/>
</dbReference>
<organism evidence="4 5">
    <name type="scientific">Abyssalbus ytuae</name>
    <dbReference type="NCBI Taxonomy" id="2926907"/>
    <lineage>
        <taxon>Bacteria</taxon>
        <taxon>Pseudomonadati</taxon>
        <taxon>Bacteroidota</taxon>
        <taxon>Flavobacteriia</taxon>
        <taxon>Flavobacteriales</taxon>
        <taxon>Flavobacteriaceae</taxon>
        <taxon>Abyssalbus</taxon>
    </lineage>
</organism>
<dbReference type="RefSeq" id="WP_255842076.1">
    <property type="nucleotide sequence ID" value="NZ_CP094358.1"/>
</dbReference>
<keyword evidence="1" id="KW-0597">Phosphoprotein</keyword>
<dbReference type="GO" id="GO:0000156">
    <property type="term" value="F:phosphorelay response regulator activity"/>
    <property type="evidence" value="ECO:0007669"/>
    <property type="project" value="InterPro"/>
</dbReference>
<dbReference type="SUPFAM" id="SSF52172">
    <property type="entry name" value="CheY-like"/>
    <property type="match status" value="1"/>
</dbReference>